<protein>
    <submittedName>
        <fullName evidence="2">Uncharacterized protein</fullName>
    </submittedName>
</protein>
<feature type="chain" id="PRO_5018238368" evidence="1">
    <location>
        <begin position="24"/>
        <end position="127"/>
    </location>
</feature>
<sequence>MSLNSLTVLELGGVLMLLRLELARPDGCLALIKESFIEVDIKAEVFAFELWLRLVCGVEAFDLILLEWNWLVFGVGDCMQKVTCGRILGLCICRVCSRCGSGCLSLWWRSSSGIAGSLATSPPIAVL</sequence>
<dbReference type="AlphaFoldDB" id="A0A3M7T678"/>
<reference evidence="2 3" key="1">
    <citation type="journal article" date="2018" name="Sci. Rep.">
        <title>Genomic signatures of local adaptation to the degree of environmental predictability in rotifers.</title>
        <authorList>
            <person name="Franch-Gras L."/>
            <person name="Hahn C."/>
            <person name="Garcia-Roger E.M."/>
            <person name="Carmona M.J."/>
            <person name="Serra M."/>
            <person name="Gomez A."/>
        </authorList>
    </citation>
    <scope>NUCLEOTIDE SEQUENCE [LARGE SCALE GENOMIC DNA]</scope>
    <source>
        <strain evidence="2">HYR1</strain>
    </source>
</reference>
<keyword evidence="3" id="KW-1185">Reference proteome</keyword>
<evidence type="ECO:0000313" key="3">
    <source>
        <dbReference type="Proteomes" id="UP000276133"/>
    </source>
</evidence>
<name>A0A3M7T678_BRAPC</name>
<dbReference type="EMBL" id="REGN01000211">
    <property type="protein sequence ID" value="RNA43573.1"/>
    <property type="molecule type" value="Genomic_DNA"/>
</dbReference>
<evidence type="ECO:0000313" key="2">
    <source>
        <dbReference type="EMBL" id="RNA43573.1"/>
    </source>
</evidence>
<comment type="caution">
    <text evidence="2">The sequence shown here is derived from an EMBL/GenBank/DDBJ whole genome shotgun (WGS) entry which is preliminary data.</text>
</comment>
<proteinExistence type="predicted"/>
<organism evidence="2 3">
    <name type="scientific">Brachionus plicatilis</name>
    <name type="common">Marine rotifer</name>
    <name type="synonym">Brachionus muelleri</name>
    <dbReference type="NCBI Taxonomy" id="10195"/>
    <lineage>
        <taxon>Eukaryota</taxon>
        <taxon>Metazoa</taxon>
        <taxon>Spiralia</taxon>
        <taxon>Gnathifera</taxon>
        <taxon>Rotifera</taxon>
        <taxon>Eurotatoria</taxon>
        <taxon>Monogononta</taxon>
        <taxon>Pseudotrocha</taxon>
        <taxon>Ploima</taxon>
        <taxon>Brachionidae</taxon>
        <taxon>Brachionus</taxon>
    </lineage>
</organism>
<evidence type="ECO:0000256" key="1">
    <source>
        <dbReference type="SAM" id="SignalP"/>
    </source>
</evidence>
<accession>A0A3M7T678</accession>
<dbReference type="Proteomes" id="UP000276133">
    <property type="component" value="Unassembled WGS sequence"/>
</dbReference>
<feature type="signal peptide" evidence="1">
    <location>
        <begin position="1"/>
        <end position="23"/>
    </location>
</feature>
<gene>
    <name evidence="2" type="ORF">BpHYR1_019796</name>
</gene>
<keyword evidence="1" id="KW-0732">Signal</keyword>